<feature type="compositionally biased region" description="Basic and acidic residues" evidence="8">
    <location>
        <begin position="301"/>
        <end position="312"/>
    </location>
</feature>
<dbReference type="EC" id="3.5.2.7" evidence="1 7"/>
<comment type="subcellular location">
    <subcellularLocation>
        <location evidence="7">Cytoplasm</location>
    </subcellularLocation>
</comment>
<evidence type="ECO:0000256" key="4">
    <source>
        <dbReference type="ARBA" id="ARBA00022808"/>
    </source>
</evidence>
<evidence type="ECO:0000256" key="2">
    <source>
        <dbReference type="ARBA" id="ARBA00022723"/>
    </source>
</evidence>
<feature type="binding site" evidence="7">
    <location>
        <position position="87"/>
    </location>
    <ligand>
        <name>Fe(3+)</name>
        <dbReference type="ChEBI" id="CHEBI:29034"/>
    </ligand>
</feature>
<keyword evidence="2 7" id="KW-0479">Metal-binding</keyword>
<feature type="binding site" evidence="7">
    <location>
        <position position="152"/>
    </location>
    <ligand>
        <name>4-imidazolone-5-propanoate</name>
        <dbReference type="ChEBI" id="CHEBI:77893"/>
    </ligand>
</feature>
<comment type="similarity">
    <text evidence="7">Belongs to the metallo-dependent hydrolases superfamily. HutI family.</text>
</comment>
<feature type="binding site" evidence="7">
    <location>
        <position position="355"/>
    </location>
    <ligand>
        <name>N-formimidoyl-L-glutamate</name>
        <dbReference type="ChEBI" id="CHEBI:58928"/>
    </ligand>
</feature>
<keyword evidence="5 7" id="KW-0862">Zinc</keyword>
<dbReference type="Gene3D" id="3.20.20.140">
    <property type="entry name" value="Metal-dependent hydrolases"/>
    <property type="match status" value="1"/>
</dbReference>
<feature type="binding site" evidence="7">
    <location>
        <position position="94"/>
    </location>
    <ligand>
        <name>4-imidazolone-5-propanoate</name>
        <dbReference type="ChEBI" id="CHEBI:77893"/>
    </ligand>
</feature>
<feature type="binding site" evidence="7">
    <location>
        <position position="87"/>
    </location>
    <ligand>
        <name>Zn(2+)</name>
        <dbReference type="ChEBI" id="CHEBI:29105"/>
    </ligand>
</feature>
<accession>A0A6N7ZHF2</accession>
<dbReference type="InterPro" id="IPR032466">
    <property type="entry name" value="Metal_Hydrolase"/>
</dbReference>
<evidence type="ECO:0000259" key="9">
    <source>
        <dbReference type="Pfam" id="PF01979"/>
    </source>
</evidence>
<evidence type="ECO:0000256" key="6">
    <source>
        <dbReference type="ARBA" id="ARBA00023004"/>
    </source>
</evidence>
<dbReference type="GO" id="GO:0050480">
    <property type="term" value="F:imidazolonepropionase activity"/>
    <property type="evidence" value="ECO:0007669"/>
    <property type="project" value="UniProtKB-UniRule"/>
</dbReference>
<comment type="cofactor">
    <cofactor evidence="7">
        <name>Zn(2+)</name>
        <dbReference type="ChEBI" id="CHEBI:29105"/>
    </cofactor>
    <cofactor evidence="7">
        <name>Fe(3+)</name>
        <dbReference type="ChEBI" id="CHEBI:29034"/>
    </cofactor>
    <text evidence="7">Binds 1 zinc or iron ion per subunit.</text>
</comment>
<feature type="binding site" evidence="7">
    <location>
        <position position="353"/>
    </location>
    <ligand>
        <name>Zn(2+)</name>
        <dbReference type="ChEBI" id="CHEBI:29105"/>
    </ligand>
</feature>
<feature type="binding site" evidence="7">
    <location>
        <position position="242"/>
    </location>
    <ligand>
        <name>Zn(2+)</name>
        <dbReference type="ChEBI" id="CHEBI:29105"/>
    </ligand>
</feature>
<dbReference type="InterPro" id="IPR006680">
    <property type="entry name" value="Amidohydro-rel"/>
</dbReference>
<dbReference type="AlphaFoldDB" id="A0A6N7ZHF2"/>
<feature type="domain" description="Amidohydrolase-related" evidence="9">
    <location>
        <begin position="77"/>
        <end position="424"/>
    </location>
</feature>
<reference evidence="10 11" key="1">
    <citation type="submission" date="2019-11" db="EMBL/GenBank/DDBJ databases">
        <title>Cellulosimicrobium composti sp. nov. isolated from a compost.</title>
        <authorList>
            <person name="Yang Y."/>
        </authorList>
    </citation>
    <scope>NUCLEOTIDE SEQUENCE [LARGE SCALE GENOMIC DNA]</scope>
    <source>
        <strain evidence="10 11">BIT-GX5</strain>
    </source>
</reference>
<feature type="binding site" evidence="7">
    <location>
        <position position="179"/>
    </location>
    <ligand>
        <name>4-imidazolone-5-propanoate</name>
        <dbReference type="ChEBI" id="CHEBI:77893"/>
    </ligand>
</feature>
<feature type="binding site" evidence="7">
    <location>
        <position position="353"/>
    </location>
    <ligand>
        <name>Fe(3+)</name>
        <dbReference type="ChEBI" id="CHEBI:29034"/>
    </ligand>
</feature>
<dbReference type="InterPro" id="IPR011059">
    <property type="entry name" value="Metal-dep_hydrolase_composite"/>
</dbReference>
<dbReference type="InterPro" id="IPR005920">
    <property type="entry name" value="HutI"/>
</dbReference>
<feature type="binding site" evidence="7">
    <location>
        <position position="358"/>
    </location>
    <ligand>
        <name>4-imidazolone-5-propanoate</name>
        <dbReference type="ChEBI" id="CHEBI:77893"/>
    </ligand>
</feature>
<dbReference type="Pfam" id="PF01979">
    <property type="entry name" value="Amidohydro_1"/>
    <property type="match status" value="1"/>
</dbReference>
<feature type="binding site" evidence="7">
    <location>
        <position position="245"/>
    </location>
    <ligand>
        <name>4-imidazolone-5-propanoate</name>
        <dbReference type="ChEBI" id="CHEBI:77893"/>
    </ligand>
</feature>
<evidence type="ECO:0000256" key="8">
    <source>
        <dbReference type="SAM" id="MobiDB-lite"/>
    </source>
</evidence>
<dbReference type="GO" id="GO:0019557">
    <property type="term" value="P:L-histidine catabolic process to glutamate and formate"/>
    <property type="evidence" value="ECO:0007669"/>
    <property type="project" value="UniProtKB-UniPathway"/>
</dbReference>
<evidence type="ECO:0000313" key="10">
    <source>
        <dbReference type="EMBL" id="MTG88851.1"/>
    </source>
</evidence>
<keyword evidence="4 7" id="KW-0369">Histidine metabolism</keyword>
<evidence type="ECO:0000256" key="1">
    <source>
        <dbReference type="ARBA" id="ARBA00012864"/>
    </source>
</evidence>
<dbReference type="GO" id="GO:0005506">
    <property type="term" value="F:iron ion binding"/>
    <property type="evidence" value="ECO:0007669"/>
    <property type="project" value="UniProtKB-UniRule"/>
</dbReference>
<name>A0A6N7ZHF2_9MICO</name>
<dbReference type="PANTHER" id="PTHR42752">
    <property type="entry name" value="IMIDAZOLONEPROPIONASE"/>
    <property type="match status" value="1"/>
</dbReference>
<comment type="caution">
    <text evidence="10">The sequence shown here is derived from an EMBL/GenBank/DDBJ whole genome shotgun (WGS) entry which is preliminary data.</text>
</comment>
<organism evidence="10 11">
    <name type="scientific">Cellulosimicrobium composti</name>
    <dbReference type="NCBI Taxonomy" id="2672572"/>
    <lineage>
        <taxon>Bacteria</taxon>
        <taxon>Bacillati</taxon>
        <taxon>Actinomycetota</taxon>
        <taxon>Actinomycetes</taxon>
        <taxon>Micrococcales</taxon>
        <taxon>Promicromonosporaceae</taxon>
        <taxon>Cellulosimicrobium</taxon>
    </lineage>
</organism>
<feature type="binding site" evidence="7">
    <location>
        <position position="242"/>
    </location>
    <ligand>
        <name>Fe(3+)</name>
        <dbReference type="ChEBI" id="CHEBI:29034"/>
    </ligand>
</feature>
<feature type="binding site" evidence="7">
    <location>
        <position position="357"/>
    </location>
    <ligand>
        <name>N-formimidoyl-L-glutamate</name>
        <dbReference type="ChEBI" id="CHEBI:58928"/>
    </ligand>
</feature>
<dbReference type="Proteomes" id="UP000440668">
    <property type="component" value="Unassembled WGS sequence"/>
</dbReference>
<keyword evidence="7" id="KW-0963">Cytoplasm</keyword>
<comment type="pathway">
    <text evidence="7">Amino-acid degradation; L-histidine degradation into L-glutamate; N-formimidoyl-L-glutamate from L-histidine: step 3/3.</text>
</comment>
<comment type="catalytic activity">
    <reaction evidence="7">
        <text>4-imidazolone-5-propanoate + H2O = N-formimidoyl-L-glutamate</text>
        <dbReference type="Rhea" id="RHEA:23660"/>
        <dbReference type="ChEBI" id="CHEBI:15377"/>
        <dbReference type="ChEBI" id="CHEBI:58928"/>
        <dbReference type="ChEBI" id="CHEBI:77893"/>
        <dbReference type="EC" id="3.5.2.7"/>
    </reaction>
</comment>
<dbReference type="UniPathway" id="UPA00379">
    <property type="reaction ID" value="UER00551"/>
</dbReference>
<feature type="region of interest" description="Disordered" evidence="8">
    <location>
        <begin position="283"/>
        <end position="317"/>
    </location>
</feature>
<comment type="function">
    <text evidence="7">Catalyzes the hydrolytic cleavage of the carbon-nitrogen bond in imidazolone-5-propanoate to yield N-formimidoyl-L-glutamate. It is the third step in the universal histidine degradation pathway.</text>
</comment>
<evidence type="ECO:0000256" key="5">
    <source>
        <dbReference type="ARBA" id="ARBA00022833"/>
    </source>
</evidence>
<feature type="binding site" evidence="7">
    <location>
        <position position="85"/>
    </location>
    <ligand>
        <name>Zn(2+)</name>
        <dbReference type="ChEBI" id="CHEBI:29105"/>
    </ligand>
</feature>
<protein>
    <recommendedName>
        <fullName evidence="1 7">Imidazolonepropionase</fullName>
        <ecNumber evidence="1 7">3.5.2.7</ecNumber>
    </recommendedName>
    <alternativeName>
        <fullName evidence="7">Imidazolone-5-propionate hydrolase</fullName>
    </alternativeName>
</protein>
<evidence type="ECO:0000313" key="11">
    <source>
        <dbReference type="Proteomes" id="UP000440668"/>
    </source>
</evidence>
<gene>
    <name evidence="7" type="primary">hutI</name>
    <name evidence="10" type="ORF">GJV82_07820</name>
</gene>
<dbReference type="GO" id="GO:0005737">
    <property type="term" value="C:cytoplasm"/>
    <property type="evidence" value="ECO:0007669"/>
    <property type="project" value="UniProtKB-SubCell"/>
</dbReference>
<dbReference type="PANTHER" id="PTHR42752:SF1">
    <property type="entry name" value="IMIDAZOLONEPROPIONASE-RELATED"/>
    <property type="match status" value="1"/>
</dbReference>
<dbReference type="SUPFAM" id="SSF51338">
    <property type="entry name" value="Composite domain of metallo-dependent hydrolases"/>
    <property type="match status" value="2"/>
</dbReference>
<feature type="binding site" evidence="7">
    <location>
        <position position="152"/>
    </location>
    <ligand>
        <name>N-formimidoyl-L-glutamate</name>
        <dbReference type="ChEBI" id="CHEBI:58928"/>
    </ligand>
</feature>
<dbReference type="HAMAP" id="MF_00372">
    <property type="entry name" value="HutI"/>
    <property type="match status" value="1"/>
</dbReference>
<dbReference type="GO" id="GO:0008270">
    <property type="term" value="F:zinc ion binding"/>
    <property type="evidence" value="ECO:0007669"/>
    <property type="project" value="UniProtKB-UniRule"/>
</dbReference>
<keyword evidence="3 7" id="KW-0378">Hydrolase</keyword>
<evidence type="ECO:0000256" key="3">
    <source>
        <dbReference type="ARBA" id="ARBA00022801"/>
    </source>
</evidence>
<keyword evidence="6 7" id="KW-0408">Iron</keyword>
<dbReference type="SUPFAM" id="SSF51556">
    <property type="entry name" value="Metallo-dependent hydrolases"/>
    <property type="match status" value="1"/>
</dbReference>
<evidence type="ECO:0000256" key="7">
    <source>
        <dbReference type="HAMAP-Rule" id="MF_00372"/>
    </source>
</evidence>
<feature type="binding site" evidence="7">
    <location>
        <position position="85"/>
    </location>
    <ligand>
        <name>Fe(3+)</name>
        <dbReference type="ChEBI" id="CHEBI:29034"/>
    </ligand>
</feature>
<dbReference type="EMBL" id="WMKA01000013">
    <property type="protein sequence ID" value="MTG88851.1"/>
    <property type="molecule type" value="Genomic_DNA"/>
</dbReference>
<dbReference type="GO" id="GO:0019556">
    <property type="term" value="P:L-histidine catabolic process to glutamate and formamide"/>
    <property type="evidence" value="ECO:0007669"/>
    <property type="project" value="UniProtKB-UniPathway"/>
</dbReference>
<sequence>MHPATLVLGIGELTTNAPEAVGVDPVDDPTGVVRDAALLLDGGRVAWAGPERACAAGVEEVLGRAPDRVVEAEGRAVVPGFVDAHTHLVFAGDRAAEFEARMAGRPYEAGGIRSTVAATRAASDDVLRAGLARHLDEAARQGTTTVEVKSGYGLTVAVEERSVRLAREVTPEVTFLGAHVVPAEYAGRADEYVDLVCGDMLAACAPHSRWVDVFCETGAFTPEQSRRVLEAGAAAGLGVRVHAGQLGPGEGVRLAVELGAAAVDHCTYLTDDDVAALAGSWTDAGPATGGTSPGATSRGGTRPDRTRPDGTRPDGTTGTVATLLPGVEFSTRQPYPDARRLLDAGAVVALASDCNPGSSYTSSMPLCVALAVREMRMTVAEAVWAATAGGALALRRDDVGHLAPGARADVVLLDAPSRTHLAYRPGVPLVAAVWQDGVRVP</sequence>
<proteinExistence type="inferred from homology"/>